<gene>
    <name evidence="1" type="ORF">UFOPK3217_00543</name>
</gene>
<proteinExistence type="predicted"/>
<dbReference type="EMBL" id="CAFABJ010000060">
    <property type="protein sequence ID" value="CAB4827275.1"/>
    <property type="molecule type" value="Genomic_DNA"/>
</dbReference>
<name>A0A6J7A328_9ZZZZ</name>
<organism evidence="1">
    <name type="scientific">freshwater metagenome</name>
    <dbReference type="NCBI Taxonomy" id="449393"/>
    <lineage>
        <taxon>unclassified sequences</taxon>
        <taxon>metagenomes</taxon>
        <taxon>ecological metagenomes</taxon>
    </lineage>
</organism>
<reference evidence="1" key="1">
    <citation type="submission" date="2020-05" db="EMBL/GenBank/DDBJ databases">
        <authorList>
            <person name="Chiriac C."/>
            <person name="Salcher M."/>
            <person name="Ghai R."/>
            <person name="Kavagutti S V."/>
        </authorList>
    </citation>
    <scope>NUCLEOTIDE SEQUENCE</scope>
</reference>
<protein>
    <submittedName>
        <fullName evidence="1">Unannotated protein</fullName>
    </submittedName>
</protein>
<sequence length="192" mass="19961">MALTATGLIAGPESPPVLPPKCGFIESILMTIPNTVLIRANPSAPASTTPRAIAGRSVTSGESLAIIGNSPPIVLRTPSMTLRELSGSHANTSPRFSTLGQEILTSTALMPETERSLRARVEYSSTVSPAIETITRAFCSISHGTSFARNASIPGPCNPIELSIPDGVSAIRGVGRPCRGLLITDFVTIAPT</sequence>
<accession>A0A6J7A328</accession>
<evidence type="ECO:0000313" key="1">
    <source>
        <dbReference type="EMBL" id="CAB4827275.1"/>
    </source>
</evidence>
<dbReference type="AlphaFoldDB" id="A0A6J7A328"/>